<protein>
    <submittedName>
        <fullName evidence="1">Uncharacterized protein</fullName>
    </submittedName>
</protein>
<proteinExistence type="predicted"/>
<dbReference type="EMBL" id="JBGBPQ010000016">
    <property type="protein sequence ID" value="KAL1508199.1"/>
    <property type="molecule type" value="Genomic_DNA"/>
</dbReference>
<name>A0AB34IXC3_PRYPA</name>
<gene>
    <name evidence="1" type="ORF">AB1Y20_004319</name>
</gene>
<evidence type="ECO:0000313" key="2">
    <source>
        <dbReference type="Proteomes" id="UP001515480"/>
    </source>
</evidence>
<sequence length="141" mass="15631">MHWLAVHQQSAQALLQNVKPNVAAAILICAQTLPGVLGTRSMQVEQKYSVHACCTDAHLCSCMLNHYAPLYWRQPLLEARGNCEAGIRSPGHDALHGSFNGRETWLAMDQGVREAGFKEELRYELVADVAMSISELAEREV</sequence>
<accession>A0AB34IXC3</accession>
<dbReference type="Proteomes" id="UP001515480">
    <property type="component" value="Unassembled WGS sequence"/>
</dbReference>
<comment type="caution">
    <text evidence="1">The sequence shown here is derived from an EMBL/GenBank/DDBJ whole genome shotgun (WGS) entry which is preliminary data.</text>
</comment>
<keyword evidence="2" id="KW-1185">Reference proteome</keyword>
<reference evidence="1 2" key="1">
    <citation type="journal article" date="2024" name="Science">
        <title>Giant polyketide synthase enzymes in the biosynthesis of giant marine polyether toxins.</title>
        <authorList>
            <person name="Fallon T.R."/>
            <person name="Shende V.V."/>
            <person name="Wierzbicki I.H."/>
            <person name="Pendleton A.L."/>
            <person name="Watervoot N.F."/>
            <person name="Auber R.P."/>
            <person name="Gonzalez D.J."/>
            <person name="Wisecaver J.H."/>
            <person name="Moore B.S."/>
        </authorList>
    </citation>
    <scope>NUCLEOTIDE SEQUENCE [LARGE SCALE GENOMIC DNA]</scope>
    <source>
        <strain evidence="1 2">12B1</strain>
    </source>
</reference>
<evidence type="ECO:0000313" key="1">
    <source>
        <dbReference type="EMBL" id="KAL1508199.1"/>
    </source>
</evidence>
<organism evidence="1 2">
    <name type="scientific">Prymnesium parvum</name>
    <name type="common">Toxic golden alga</name>
    <dbReference type="NCBI Taxonomy" id="97485"/>
    <lineage>
        <taxon>Eukaryota</taxon>
        <taxon>Haptista</taxon>
        <taxon>Haptophyta</taxon>
        <taxon>Prymnesiophyceae</taxon>
        <taxon>Prymnesiales</taxon>
        <taxon>Prymnesiaceae</taxon>
        <taxon>Prymnesium</taxon>
    </lineage>
</organism>
<dbReference type="AlphaFoldDB" id="A0AB34IXC3"/>